<dbReference type="EMBL" id="JABFOF010000006">
    <property type="protein sequence ID" value="KAG2395270.1"/>
    <property type="molecule type" value="Genomic_DNA"/>
</dbReference>
<evidence type="ECO:0000259" key="23">
    <source>
        <dbReference type="PROSITE" id="PS51294"/>
    </source>
</evidence>
<dbReference type="InterPro" id="IPR017930">
    <property type="entry name" value="Myb_dom"/>
</dbReference>
<comment type="caution">
    <text evidence="24">The sequence shown here is derived from an EMBL/GenBank/DDBJ whole genome shotgun (WGS) entry which is preliminary data.</text>
</comment>
<evidence type="ECO:0000256" key="11">
    <source>
        <dbReference type="ARBA" id="ARBA00022833"/>
    </source>
</evidence>
<evidence type="ECO:0000256" key="13">
    <source>
        <dbReference type="ARBA" id="ARBA00022989"/>
    </source>
</evidence>
<evidence type="ECO:0000256" key="2">
    <source>
        <dbReference type="ARBA" id="ARBA00004585"/>
    </source>
</evidence>
<evidence type="ECO:0000256" key="14">
    <source>
        <dbReference type="ARBA" id="ARBA00023015"/>
    </source>
</evidence>
<evidence type="ECO:0000256" key="18">
    <source>
        <dbReference type="ARBA" id="ARBA00023163"/>
    </source>
</evidence>
<evidence type="ECO:0000256" key="20">
    <source>
        <dbReference type="ARBA" id="ARBA00029692"/>
    </source>
</evidence>
<name>A0A8T0K6B6_PHAAN</name>
<dbReference type="GO" id="GO:0005634">
    <property type="term" value="C:nucleus"/>
    <property type="evidence" value="ECO:0007669"/>
    <property type="project" value="UniProtKB-SubCell"/>
</dbReference>
<proteinExistence type="inferred from homology"/>
<dbReference type="GO" id="GO:0003677">
    <property type="term" value="F:DNA binding"/>
    <property type="evidence" value="ECO:0007669"/>
    <property type="project" value="InterPro"/>
</dbReference>
<dbReference type="NCBIfam" id="TIGR01557">
    <property type="entry name" value="myb_SHAQKYF"/>
    <property type="match status" value="1"/>
</dbReference>
<dbReference type="GO" id="GO:0004842">
    <property type="term" value="F:ubiquitin-protein transferase activity"/>
    <property type="evidence" value="ECO:0007669"/>
    <property type="project" value="TreeGrafter"/>
</dbReference>
<evidence type="ECO:0000313" key="24">
    <source>
        <dbReference type="EMBL" id="KAG2395270.1"/>
    </source>
</evidence>
<organism evidence="24 25">
    <name type="scientific">Phaseolus angularis</name>
    <name type="common">Azuki bean</name>
    <name type="synonym">Vigna angularis</name>
    <dbReference type="NCBI Taxonomy" id="3914"/>
    <lineage>
        <taxon>Eukaryota</taxon>
        <taxon>Viridiplantae</taxon>
        <taxon>Streptophyta</taxon>
        <taxon>Embryophyta</taxon>
        <taxon>Tracheophyta</taxon>
        <taxon>Spermatophyta</taxon>
        <taxon>Magnoliopsida</taxon>
        <taxon>eudicotyledons</taxon>
        <taxon>Gunneridae</taxon>
        <taxon>Pentapetalae</taxon>
        <taxon>rosids</taxon>
        <taxon>fabids</taxon>
        <taxon>Fabales</taxon>
        <taxon>Fabaceae</taxon>
        <taxon>Papilionoideae</taxon>
        <taxon>50 kb inversion clade</taxon>
        <taxon>NPAAA clade</taxon>
        <taxon>indigoferoid/millettioid clade</taxon>
        <taxon>Phaseoleae</taxon>
        <taxon>Vigna</taxon>
    </lineage>
</organism>
<feature type="compositionally biased region" description="Low complexity" evidence="22">
    <location>
        <begin position="345"/>
        <end position="357"/>
    </location>
</feature>
<dbReference type="Gene3D" id="3.30.40.10">
    <property type="entry name" value="Zinc/RING finger domain, C3HC4 (zinc finger)"/>
    <property type="match status" value="1"/>
</dbReference>
<keyword evidence="16" id="KW-0472">Membrane</keyword>
<dbReference type="Pfam" id="PF00249">
    <property type="entry name" value="Myb_DNA-binding"/>
    <property type="match status" value="1"/>
</dbReference>
<feature type="region of interest" description="Disordered" evidence="22">
    <location>
        <begin position="181"/>
        <end position="200"/>
    </location>
</feature>
<keyword evidence="7" id="KW-0812">Transmembrane</keyword>
<evidence type="ECO:0000256" key="16">
    <source>
        <dbReference type="ARBA" id="ARBA00023136"/>
    </source>
</evidence>
<keyword evidence="11" id="KW-0862">Zinc</keyword>
<dbReference type="InterPro" id="IPR013083">
    <property type="entry name" value="Znf_RING/FYVE/PHD"/>
</dbReference>
<keyword evidence="19" id="KW-0539">Nucleus</keyword>
<evidence type="ECO:0000313" key="25">
    <source>
        <dbReference type="Proteomes" id="UP000743370"/>
    </source>
</evidence>
<feature type="region of interest" description="Disordered" evidence="22">
    <location>
        <begin position="255"/>
        <end position="279"/>
    </location>
</feature>
<dbReference type="InterPro" id="IPR017375">
    <property type="entry name" value="PEX12"/>
</dbReference>
<evidence type="ECO:0000256" key="7">
    <source>
        <dbReference type="ARBA" id="ARBA00022692"/>
    </source>
</evidence>
<dbReference type="Pfam" id="PF04757">
    <property type="entry name" value="Pex2_Pex12"/>
    <property type="match status" value="1"/>
</dbReference>
<keyword evidence="18" id="KW-0804">Transcription</keyword>
<dbReference type="GO" id="GO:0005778">
    <property type="term" value="C:peroxisomal membrane"/>
    <property type="evidence" value="ECO:0007669"/>
    <property type="project" value="UniProtKB-SubCell"/>
</dbReference>
<dbReference type="InterPro" id="IPR006447">
    <property type="entry name" value="Myb_dom_plants"/>
</dbReference>
<keyword evidence="15" id="KW-0175">Coiled coil</keyword>
<dbReference type="PROSITE" id="PS51294">
    <property type="entry name" value="HTH_MYB"/>
    <property type="match status" value="1"/>
</dbReference>
<dbReference type="FunFam" id="3.30.40.10:FF:000357">
    <property type="entry name" value="Peroxisome biogenesis protein 12"/>
    <property type="match status" value="1"/>
</dbReference>
<dbReference type="GO" id="GO:0006513">
    <property type="term" value="P:protein monoubiquitination"/>
    <property type="evidence" value="ECO:0007669"/>
    <property type="project" value="TreeGrafter"/>
</dbReference>
<keyword evidence="14" id="KW-0805">Transcription regulation</keyword>
<evidence type="ECO:0000256" key="22">
    <source>
        <dbReference type="SAM" id="MobiDB-lite"/>
    </source>
</evidence>
<dbReference type="AlphaFoldDB" id="A0A8T0K6B6"/>
<accession>A0A8T0K6B6</accession>
<dbReference type="InterPro" id="IPR009057">
    <property type="entry name" value="Homeodomain-like_sf"/>
</dbReference>
<comment type="function">
    <text evidence="21">Component of a retrotranslocation channel required for peroxisome organization by mediating export of the PEX5 receptor from peroxisomes to the cytosol, thereby promoting PEX5 recycling. The retrotranslocation channel is composed of PEX2, PEX10 and PEX12; each subunit contributing transmembrane segments that coassemble into an open channel that specifically allows the passage of PEX5 through the peroxisomal membrane. PEX12 also regulates PEX5 recycling by activating the E3 ubiquitin-protein ligase activity of PEX10. When PEX5 recycling is compromised, PEX12 stimulates PEX10-mediated polyubiquitination of PEX5, leading to its subsequent degradation.</text>
</comment>
<evidence type="ECO:0000256" key="8">
    <source>
        <dbReference type="ARBA" id="ARBA00022723"/>
    </source>
</evidence>
<comment type="similarity">
    <text evidence="5">Belongs to the pex2/pex10/pex12 family.</text>
</comment>
<dbReference type="CDD" id="cd16451">
    <property type="entry name" value="mRING_PEX12"/>
    <property type="match status" value="1"/>
</dbReference>
<feature type="region of interest" description="Disordered" evidence="22">
    <location>
        <begin position="334"/>
        <end position="403"/>
    </location>
</feature>
<comment type="subcellular location">
    <subcellularLocation>
        <location evidence="1">Nucleus</location>
    </subcellularLocation>
    <subcellularLocation>
        <location evidence="2">Peroxisome membrane</location>
        <topology evidence="2">Multi-pass membrane protein</topology>
    </subcellularLocation>
</comment>
<evidence type="ECO:0000256" key="12">
    <source>
        <dbReference type="ARBA" id="ARBA00022927"/>
    </source>
</evidence>
<evidence type="ECO:0000256" key="10">
    <source>
        <dbReference type="ARBA" id="ARBA00022786"/>
    </source>
</evidence>
<evidence type="ECO:0000256" key="15">
    <source>
        <dbReference type="ARBA" id="ARBA00023054"/>
    </source>
</evidence>
<feature type="region of interest" description="Disordered" evidence="22">
    <location>
        <begin position="1"/>
        <end position="23"/>
    </location>
</feature>
<dbReference type="Gene3D" id="1.10.10.60">
    <property type="entry name" value="Homeodomain-like"/>
    <property type="match status" value="1"/>
</dbReference>
<keyword evidence="12" id="KW-0653">Protein transport</keyword>
<sequence length="794" mass="88489">MSSSSRVLPTPLENKYMKPPDSCHLSPASDLAANSVSSNLITSAGKIISSPSEYPDGTPFPYASQHDRQNEDLPFVSQTLGDNVSSEIHSTTFISHPHESTDITWGPDPFQDILGFPENISAQHDQVVDNACYINDENVKRTDFGEWVDQLMSIDDSLHPNWSQLLGDDNAAEPKPKVPQLLDIPSGEVNGNSAATTPQTKTRMRWTPELHEAFVEAVNQLGGSEKATPKGVLNLMKVDGLTIYHVKSHLQKYRTARYKPEPSEGTSEKKTTPIEEMNSLDLKTSKGITEALRLQMDLQKRLHEQLEIQRKLQIQIEDQGKRLQMMFEKQREMGGKKVNGSSGEAAAATATTATTATPSDNVHPSSPPVETSNEGHEKMMHEEKNGSTKQKTSEGEEVMNEDEDEIAPATKRVGGQGSRPTFFEMAAAQQLPASLRAALTYSIGVLALRRPFLHKLLDFEDESFALLMLVLESHTLRTTDASFSESLYGLRRRPANITAKIDDTAAATAGGGSLRRRQKILSVVFLVVLPYMKSKLHSIYNREREARLQATLWGDENGGYDDARGDYSPVSMPTSDTGASVTMRITKRVQKIVGFCYPWLHASTEGLQFAYQMLYLLDATGYYSLALHALGIHVCRATGQEMMDMSSRISKMRNRERERLRGPEWLKTLQGALLSCTYTVLDYAQTGLIAAVFFFKMMEWWYQSAEERMSAPTVYPPPPPPPPPKVQKDGIPLPPDRTICPLCSQKRVNPSVVTVSGFAFCYACIFKYITQYKRCPITLMPATVDQIRRLFHDV</sequence>
<evidence type="ECO:0000256" key="3">
    <source>
        <dbReference type="ARBA" id="ARBA00004906"/>
    </source>
</evidence>
<keyword evidence="6" id="KW-0813">Transport</keyword>
<gene>
    <name evidence="24" type="ORF">HKW66_Vig0073540</name>
</gene>
<dbReference type="PANTHER" id="PTHR12888">
    <property type="entry name" value="PEROXISOME ASSEMBLY PROTEIN 12 PEROXIN-12"/>
    <property type="match status" value="1"/>
</dbReference>
<comment type="pathway">
    <text evidence="3">Protein modification; protein ubiquitination.</text>
</comment>
<evidence type="ECO:0000256" key="17">
    <source>
        <dbReference type="ARBA" id="ARBA00023140"/>
    </source>
</evidence>
<dbReference type="Pfam" id="PF14379">
    <property type="entry name" value="Myb_CC_LHEQLE"/>
    <property type="match status" value="1"/>
</dbReference>
<feature type="compositionally biased region" description="Polar residues" evidence="22">
    <location>
        <begin position="189"/>
        <end position="200"/>
    </location>
</feature>
<dbReference type="Proteomes" id="UP000743370">
    <property type="component" value="Unassembled WGS sequence"/>
</dbReference>
<keyword evidence="17" id="KW-0576">Peroxisome</keyword>
<dbReference type="PANTHER" id="PTHR12888:SF0">
    <property type="entry name" value="PEROXISOME ASSEMBLY PROTEIN 12"/>
    <property type="match status" value="1"/>
</dbReference>
<feature type="region of interest" description="Disordered" evidence="22">
    <location>
        <begin position="47"/>
        <end position="66"/>
    </location>
</feature>
<keyword evidence="10" id="KW-0833">Ubl conjugation pathway</keyword>
<keyword evidence="13" id="KW-1133">Transmembrane helix</keyword>
<feature type="domain" description="HTH myb-type" evidence="23">
    <location>
        <begin position="199"/>
        <end position="258"/>
    </location>
</feature>
<dbReference type="InterPro" id="IPR001005">
    <property type="entry name" value="SANT/Myb"/>
</dbReference>
<feature type="compositionally biased region" description="Basic and acidic residues" evidence="22">
    <location>
        <begin position="258"/>
        <end position="273"/>
    </location>
</feature>
<feature type="compositionally biased region" description="Polar residues" evidence="22">
    <location>
        <begin position="358"/>
        <end position="372"/>
    </location>
</feature>
<feature type="compositionally biased region" description="Basic and acidic residues" evidence="22">
    <location>
        <begin position="373"/>
        <end position="394"/>
    </location>
</feature>
<dbReference type="GO" id="GO:0016558">
    <property type="term" value="P:protein import into peroxisome matrix"/>
    <property type="evidence" value="ECO:0007669"/>
    <property type="project" value="InterPro"/>
</dbReference>
<dbReference type="InterPro" id="IPR025756">
    <property type="entry name" value="Myb_CC_LHEQLE"/>
</dbReference>
<evidence type="ECO:0000256" key="4">
    <source>
        <dbReference type="ARBA" id="ARBA00006783"/>
    </source>
</evidence>
<evidence type="ECO:0000256" key="1">
    <source>
        <dbReference type="ARBA" id="ARBA00004123"/>
    </source>
</evidence>
<comment type="similarity">
    <text evidence="4">Belongs to the MYB-CC family.</text>
</comment>
<dbReference type="SUPFAM" id="SSF46689">
    <property type="entry name" value="Homeodomain-like"/>
    <property type="match status" value="1"/>
</dbReference>
<dbReference type="GO" id="GO:1990429">
    <property type="term" value="C:peroxisomal importomer complex"/>
    <property type="evidence" value="ECO:0007669"/>
    <property type="project" value="TreeGrafter"/>
</dbReference>
<dbReference type="InterPro" id="IPR006845">
    <property type="entry name" value="Pex_N"/>
</dbReference>
<protein>
    <recommendedName>
        <fullName evidence="20">Peroxin-12</fullName>
    </recommendedName>
</protein>
<dbReference type="FunFam" id="1.10.10.60:FF:000002">
    <property type="entry name" value="Myb family transcription factor"/>
    <property type="match status" value="1"/>
</dbReference>
<keyword evidence="8" id="KW-0479">Metal-binding</keyword>
<reference evidence="24 25" key="1">
    <citation type="submission" date="2020-05" db="EMBL/GenBank/DDBJ databases">
        <title>Vigna angularis (adzuki bean) Var. LongXiaoDou No. 4 denovo assembly.</title>
        <authorList>
            <person name="Xiang H."/>
        </authorList>
    </citation>
    <scope>NUCLEOTIDE SEQUENCE [LARGE SCALE GENOMIC DNA]</scope>
    <source>
        <tissue evidence="24">Leaf</tissue>
    </source>
</reference>
<evidence type="ECO:0000256" key="6">
    <source>
        <dbReference type="ARBA" id="ARBA00022448"/>
    </source>
</evidence>
<evidence type="ECO:0000256" key="5">
    <source>
        <dbReference type="ARBA" id="ARBA00008704"/>
    </source>
</evidence>
<evidence type="ECO:0000256" key="19">
    <source>
        <dbReference type="ARBA" id="ARBA00023242"/>
    </source>
</evidence>
<keyword evidence="9" id="KW-0863">Zinc-finger</keyword>
<evidence type="ECO:0000256" key="21">
    <source>
        <dbReference type="ARBA" id="ARBA00045862"/>
    </source>
</evidence>
<evidence type="ECO:0000256" key="9">
    <source>
        <dbReference type="ARBA" id="ARBA00022771"/>
    </source>
</evidence>
<dbReference type="GO" id="GO:0008270">
    <property type="term" value="F:zinc ion binding"/>
    <property type="evidence" value="ECO:0007669"/>
    <property type="project" value="UniProtKB-KW"/>
</dbReference>
<dbReference type="SUPFAM" id="SSF57850">
    <property type="entry name" value="RING/U-box"/>
    <property type="match status" value="1"/>
</dbReference>